<evidence type="ECO:0000259" key="12">
    <source>
        <dbReference type="Pfam" id="PF02931"/>
    </source>
</evidence>
<dbReference type="PRINTS" id="PR00252">
    <property type="entry name" value="NRIONCHANNEL"/>
</dbReference>
<keyword evidence="3" id="KW-0812">Transmembrane</keyword>
<dbReference type="InterPro" id="IPR002394">
    <property type="entry name" value="Nicotinic_acetylcholine_rcpt"/>
</dbReference>
<evidence type="ECO:0000256" key="9">
    <source>
        <dbReference type="ARBA" id="ARBA00023303"/>
    </source>
</evidence>
<keyword evidence="4" id="KW-0770">Synapse</keyword>
<keyword evidence="5" id="KW-0406">Ion transport</keyword>
<keyword evidence="9" id="KW-0407">Ion channel</keyword>
<evidence type="ECO:0000256" key="5">
    <source>
        <dbReference type="ARBA" id="ARBA00023065"/>
    </source>
</evidence>
<evidence type="ECO:0000256" key="3">
    <source>
        <dbReference type="ARBA" id="ARBA00022692"/>
    </source>
</evidence>
<evidence type="ECO:0000256" key="11">
    <source>
        <dbReference type="SAM" id="SignalP"/>
    </source>
</evidence>
<feature type="domain" description="Neurotransmitter-gated ion-channel ligand-binding" evidence="12">
    <location>
        <begin position="32"/>
        <end position="71"/>
    </location>
</feature>
<dbReference type="EnsemblMetazoa" id="G13725.37">
    <property type="protein sequence ID" value="G13725.37:cds"/>
    <property type="gene ID" value="G13725"/>
</dbReference>
<dbReference type="GO" id="GO:0022848">
    <property type="term" value="F:acetylcholine-gated monoatomic cation-selective channel activity"/>
    <property type="evidence" value="ECO:0007669"/>
    <property type="project" value="InterPro"/>
</dbReference>
<dbReference type="Gene3D" id="2.70.170.10">
    <property type="entry name" value="Neurotransmitter-gated ion-channel ligand-binding domain"/>
    <property type="match status" value="1"/>
</dbReference>
<evidence type="ECO:0000256" key="7">
    <source>
        <dbReference type="ARBA" id="ARBA00023170"/>
    </source>
</evidence>
<evidence type="ECO:0000256" key="4">
    <source>
        <dbReference type="ARBA" id="ARBA00023018"/>
    </source>
</evidence>
<organism evidence="13 14">
    <name type="scientific">Magallana gigas</name>
    <name type="common">Pacific oyster</name>
    <name type="synonym">Crassostrea gigas</name>
    <dbReference type="NCBI Taxonomy" id="29159"/>
    <lineage>
        <taxon>Eukaryota</taxon>
        <taxon>Metazoa</taxon>
        <taxon>Spiralia</taxon>
        <taxon>Lophotrochozoa</taxon>
        <taxon>Mollusca</taxon>
        <taxon>Bivalvia</taxon>
        <taxon>Autobranchia</taxon>
        <taxon>Pteriomorphia</taxon>
        <taxon>Ostreida</taxon>
        <taxon>Ostreoidea</taxon>
        <taxon>Ostreidae</taxon>
        <taxon>Magallana</taxon>
    </lineage>
</organism>
<keyword evidence="8" id="KW-1071">Ligand-gated ion channel</keyword>
<feature type="signal peptide" evidence="11">
    <location>
        <begin position="1"/>
        <end position="20"/>
    </location>
</feature>
<protein>
    <recommendedName>
        <fullName evidence="12">Neurotransmitter-gated ion-channel ligand-binding domain-containing protein</fullName>
    </recommendedName>
</protein>
<feature type="domain" description="Neurotransmitter-gated ion-channel ligand-binding" evidence="12">
    <location>
        <begin position="89"/>
        <end position="150"/>
    </location>
</feature>
<keyword evidence="2" id="KW-1003">Cell membrane</keyword>
<dbReference type="SUPFAM" id="SSF63712">
    <property type="entry name" value="Nicotinic receptor ligand binding domain-like"/>
    <property type="match status" value="2"/>
</dbReference>
<dbReference type="InterPro" id="IPR006201">
    <property type="entry name" value="Neur_channel"/>
</dbReference>
<keyword evidence="6" id="KW-0472">Membrane</keyword>
<dbReference type="AlphaFoldDB" id="A0A8W8IFJ1"/>
<name>A0A8W8IFJ1_MAGGI</name>
<evidence type="ECO:0000313" key="13">
    <source>
        <dbReference type="EnsemblMetazoa" id="G13725.37:cds"/>
    </source>
</evidence>
<accession>A0A8W8IFJ1</accession>
<reference evidence="13" key="1">
    <citation type="submission" date="2022-08" db="UniProtKB">
        <authorList>
            <consortium name="EnsemblMetazoa"/>
        </authorList>
    </citation>
    <scope>IDENTIFICATION</scope>
    <source>
        <strain evidence="13">05x7-T-G4-1.051#20</strain>
    </source>
</reference>
<dbReference type="PANTHER" id="PTHR18945">
    <property type="entry name" value="NEUROTRANSMITTER GATED ION CHANNEL"/>
    <property type="match status" value="1"/>
</dbReference>
<evidence type="ECO:0000256" key="1">
    <source>
        <dbReference type="ARBA" id="ARBA00022448"/>
    </source>
</evidence>
<keyword evidence="1" id="KW-0813">Transport</keyword>
<dbReference type="InterPro" id="IPR036734">
    <property type="entry name" value="Neur_chan_lig-bd_sf"/>
</dbReference>
<evidence type="ECO:0000256" key="10">
    <source>
        <dbReference type="ARBA" id="ARBA00034099"/>
    </source>
</evidence>
<evidence type="ECO:0000256" key="2">
    <source>
        <dbReference type="ARBA" id="ARBA00022475"/>
    </source>
</evidence>
<dbReference type="Proteomes" id="UP000005408">
    <property type="component" value="Unassembled WGS sequence"/>
</dbReference>
<dbReference type="Pfam" id="PF02931">
    <property type="entry name" value="Neur_chan_LBD"/>
    <property type="match status" value="2"/>
</dbReference>
<proteinExistence type="predicted"/>
<feature type="chain" id="PRO_5036461799" description="Neurotransmitter-gated ion-channel ligand-binding domain-containing protein" evidence="11">
    <location>
        <begin position="21"/>
        <end position="163"/>
    </location>
</feature>
<sequence>MSRDLLFVLYILLHPSVLTAGGPSTNVKKTDEQRLLEVLLNGYNSDTRPVYNASHPVQVSLGITLTQIFDVVSDGDPGNDYLLAVDYLSSDEKNQVLTTNVWLDQEWKDEKLTWDPADYNGLEVMRIPCRKIWLPDIVLYNRCVSRDNQTIARSVKQLMERRV</sequence>
<evidence type="ECO:0000256" key="8">
    <source>
        <dbReference type="ARBA" id="ARBA00023286"/>
    </source>
</evidence>
<comment type="subcellular location">
    <subcellularLocation>
        <location evidence="10">Synaptic cell membrane</location>
        <topology evidence="10">Multi-pass membrane protein</topology>
    </subcellularLocation>
</comment>
<evidence type="ECO:0000313" key="14">
    <source>
        <dbReference type="Proteomes" id="UP000005408"/>
    </source>
</evidence>
<dbReference type="PRINTS" id="PR00254">
    <property type="entry name" value="NICOTINICR"/>
</dbReference>
<keyword evidence="11" id="KW-0732">Signal</keyword>
<dbReference type="GO" id="GO:0004888">
    <property type="term" value="F:transmembrane signaling receptor activity"/>
    <property type="evidence" value="ECO:0007669"/>
    <property type="project" value="InterPro"/>
</dbReference>
<dbReference type="InterPro" id="IPR006202">
    <property type="entry name" value="Neur_chan_lig-bd"/>
</dbReference>
<keyword evidence="14" id="KW-1185">Reference proteome</keyword>
<dbReference type="GO" id="GO:0045211">
    <property type="term" value="C:postsynaptic membrane"/>
    <property type="evidence" value="ECO:0007669"/>
    <property type="project" value="InterPro"/>
</dbReference>
<keyword evidence="7" id="KW-0675">Receptor</keyword>
<evidence type="ECO:0000256" key="6">
    <source>
        <dbReference type="ARBA" id="ARBA00023136"/>
    </source>
</evidence>